<evidence type="ECO:0000313" key="1">
    <source>
        <dbReference type="EMBL" id="TXC85231.1"/>
    </source>
</evidence>
<proteinExistence type="predicted"/>
<name>A0A5C6VKJ6_9FLAO</name>
<comment type="caution">
    <text evidence="1">The sequence shown here is derived from an EMBL/GenBank/DDBJ whole genome shotgun (WGS) entry which is preliminary data.</text>
</comment>
<accession>A0A5C6VKJ6</accession>
<keyword evidence="2" id="KW-1185">Reference proteome</keyword>
<dbReference type="NCBIfam" id="NF038180">
    <property type="entry name" value="leader_pinensin"/>
    <property type="match status" value="1"/>
</dbReference>
<protein>
    <submittedName>
        <fullName evidence="1">Uncharacterized protein</fullName>
    </submittedName>
</protein>
<dbReference type="Proteomes" id="UP000321168">
    <property type="component" value="Unassembled WGS sequence"/>
</dbReference>
<gene>
    <name evidence="1" type="ORF">FRX97_01000</name>
</gene>
<evidence type="ECO:0000313" key="2">
    <source>
        <dbReference type="Proteomes" id="UP000321168"/>
    </source>
</evidence>
<sequence>MKKKVTLKEIEVKSFVTSIESSKDNIKGGGKIPTLDGCFTGNYPTFNNCTGTISIQTGS</sequence>
<dbReference type="InterPro" id="IPR059231">
    <property type="entry name" value="Leader_pinensin"/>
</dbReference>
<dbReference type="RefSeq" id="WP_147012464.1">
    <property type="nucleotide sequence ID" value="NZ_VORB01000001.1"/>
</dbReference>
<dbReference type="AlphaFoldDB" id="A0A5C6VKJ6"/>
<reference evidence="1 2" key="1">
    <citation type="submission" date="2019-08" db="EMBL/GenBank/DDBJ databases">
        <title>Genome of Luteibaculum oceani JCM 18817.</title>
        <authorList>
            <person name="Bowman J.P."/>
        </authorList>
    </citation>
    <scope>NUCLEOTIDE SEQUENCE [LARGE SCALE GENOMIC DNA]</scope>
    <source>
        <strain evidence="1 2">JCM 18817</strain>
    </source>
</reference>
<organism evidence="1 2">
    <name type="scientific">Luteibaculum oceani</name>
    <dbReference type="NCBI Taxonomy" id="1294296"/>
    <lineage>
        <taxon>Bacteria</taxon>
        <taxon>Pseudomonadati</taxon>
        <taxon>Bacteroidota</taxon>
        <taxon>Flavobacteriia</taxon>
        <taxon>Flavobacteriales</taxon>
        <taxon>Luteibaculaceae</taxon>
        <taxon>Luteibaculum</taxon>
    </lineage>
</organism>
<dbReference type="EMBL" id="VORB01000001">
    <property type="protein sequence ID" value="TXC85231.1"/>
    <property type="molecule type" value="Genomic_DNA"/>
</dbReference>